<evidence type="ECO:0000313" key="1">
    <source>
        <dbReference type="EMBL" id="CDH32141.1"/>
    </source>
</evidence>
<gene>
    <name evidence="1" type="ORF">XBI1_1870107</name>
</gene>
<dbReference type="HOGENOM" id="CLU_3259898_0_0_6"/>
<comment type="caution">
    <text evidence="1">The sequence shown here is derived from an EMBL/GenBank/DDBJ whole genome shotgun (WGS) entry which is preliminary data.</text>
</comment>
<name>A0A077QIG5_XENBV</name>
<protein>
    <submittedName>
        <fullName evidence="1">Uncharacterized protein</fullName>
    </submittedName>
</protein>
<dbReference type="Proteomes" id="UP000028480">
    <property type="component" value="Unassembled WGS sequence"/>
</dbReference>
<sequence length="42" mass="4956">MKIICLFKGKLDFPYQDPDKNLIITYILTIKLIHQTHAKINI</sequence>
<proteinExistence type="predicted"/>
<dbReference type="AlphaFoldDB" id="A0A077QIG5"/>
<dbReference type="EMBL" id="CBTB010000098">
    <property type="protein sequence ID" value="CDH32141.1"/>
    <property type="molecule type" value="Genomic_DNA"/>
</dbReference>
<accession>A0A077QIG5</accession>
<organism evidence="1">
    <name type="scientific">Xenorhabdus bovienii str. Intermedium</name>
    <dbReference type="NCBI Taxonomy" id="1379677"/>
    <lineage>
        <taxon>Bacteria</taxon>
        <taxon>Pseudomonadati</taxon>
        <taxon>Pseudomonadota</taxon>
        <taxon>Gammaproteobacteria</taxon>
        <taxon>Enterobacterales</taxon>
        <taxon>Morganellaceae</taxon>
        <taxon>Xenorhabdus</taxon>
    </lineage>
</organism>
<reference evidence="1" key="1">
    <citation type="submission" date="2013-07" db="EMBL/GenBank/DDBJ databases">
        <title>Sub-species coevolution in mutualistic symbiosis.</title>
        <authorList>
            <person name="Murfin K."/>
            <person name="Klassen J."/>
            <person name="Lee M."/>
            <person name="Forst S."/>
            <person name="Stock P."/>
            <person name="Goodrich-Blair H."/>
        </authorList>
    </citation>
    <scope>NUCLEOTIDE SEQUENCE [LARGE SCALE GENOMIC DNA]</scope>
    <source>
        <strain evidence="1">Intermedium</strain>
    </source>
</reference>